<gene>
    <name evidence="1" type="ORF">MCHLO_16311</name>
</gene>
<evidence type="ECO:0008006" key="3">
    <source>
        <dbReference type="Google" id="ProtNLM"/>
    </source>
</evidence>
<evidence type="ECO:0000313" key="2">
    <source>
        <dbReference type="Proteomes" id="UP000815677"/>
    </source>
</evidence>
<evidence type="ECO:0000313" key="1">
    <source>
        <dbReference type="EMBL" id="GAT60114.1"/>
    </source>
</evidence>
<organism evidence="1 2">
    <name type="scientific">Mycena chlorophos</name>
    <name type="common">Agaric fungus</name>
    <name type="synonym">Agaricus chlorophos</name>
    <dbReference type="NCBI Taxonomy" id="658473"/>
    <lineage>
        <taxon>Eukaryota</taxon>
        <taxon>Fungi</taxon>
        <taxon>Dikarya</taxon>
        <taxon>Basidiomycota</taxon>
        <taxon>Agaricomycotina</taxon>
        <taxon>Agaricomycetes</taxon>
        <taxon>Agaricomycetidae</taxon>
        <taxon>Agaricales</taxon>
        <taxon>Marasmiineae</taxon>
        <taxon>Mycenaceae</taxon>
        <taxon>Mycena</taxon>
    </lineage>
</organism>
<sequence>MLGLHDLPPELLEHIFSFACTDTGTTGRALSLVSRYVRDTSATNKLQSIALFGRVQILKFSNFLRSRDAEPARTRFLYIGGAKSLEVDLNELAERRLNDNLTTEEQGYLDSLTGDHPQDVDITGSAFGRPAADAISDILRHLAPTLQVLYIHVNKYIAQELLVDQTISLPRLETLTSWTGFPMRFNMRDNLECSLVPSSALRQLHVVDSDVHDQGCTPEAMFLDQGIRHFAPQLETLRISDLGSHYSERVPPCISLGIGVDIGAPYLWPELINPLPESLREILLKPAYFEPEIIHRVQQYQDVLREARRLAQHSQRVVLLRVDEKAPGPDRFLDEWLDNAGGRPILYDLPEVDIRSCVGEEHENR</sequence>
<dbReference type="EMBL" id="DF849942">
    <property type="protein sequence ID" value="GAT60114.1"/>
    <property type="molecule type" value="Genomic_DNA"/>
</dbReference>
<dbReference type="Proteomes" id="UP000815677">
    <property type="component" value="Unassembled WGS sequence"/>
</dbReference>
<protein>
    <recommendedName>
        <fullName evidence="3">F-box domain-containing protein</fullName>
    </recommendedName>
</protein>
<accession>A0ABQ0MAJ7</accession>
<proteinExistence type="predicted"/>
<keyword evidence="2" id="KW-1185">Reference proteome</keyword>
<reference evidence="1" key="1">
    <citation type="submission" date="2014-09" db="EMBL/GenBank/DDBJ databases">
        <title>Genome sequence of the luminous mushroom Mycena chlorophos for searching fungal bioluminescence genes.</title>
        <authorList>
            <person name="Tanaka Y."/>
            <person name="Kasuga D."/>
            <person name="Oba Y."/>
            <person name="Hase S."/>
            <person name="Sato K."/>
            <person name="Oba Y."/>
            <person name="Sakakibara Y."/>
        </authorList>
    </citation>
    <scope>NUCLEOTIDE SEQUENCE</scope>
</reference>
<name>A0ABQ0MAJ7_MYCCL</name>